<dbReference type="Gene3D" id="1.10.357.10">
    <property type="entry name" value="Tetracycline Repressor, domain 2"/>
    <property type="match status" value="1"/>
</dbReference>
<dbReference type="InterPro" id="IPR009057">
    <property type="entry name" value="Homeodomain-like_sf"/>
</dbReference>
<proteinExistence type="predicted"/>
<reference evidence="2 3" key="1">
    <citation type="journal article" date="2001" name="Int. J. Syst. Evol. Microbiol.">
        <title>Agreia bicolorata gen. nov., sp. nov., to accommodate actinobacteria isolated from narrow reed grass infected by the nematode Heteroanguina graminophila.</title>
        <authorList>
            <person name="Evtushenko L.I."/>
            <person name="Dorofeeva L.V."/>
            <person name="Dobrovolskaya T.G."/>
            <person name="Streshinskaya G.M."/>
            <person name="Subbotin S.A."/>
            <person name="Tiedje J.M."/>
        </authorList>
    </citation>
    <scope>NUCLEOTIDE SEQUENCE [LARGE SCALE GENOMIC DNA]</scope>
    <source>
        <strain evidence="2 3">VKM Ac-1804</strain>
    </source>
</reference>
<comment type="caution">
    <text evidence="2">The sequence shown here is derived from an EMBL/GenBank/DDBJ whole genome shotgun (WGS) entry which is preliminary data.</text>
</comment>
<dbReference type="InterPro" id="IPR041674">
    <property type="entry name" value="TetR_C_22"/>
</dbReference>
<evidence type="ECO:0000313" key="2">
    <source>
        <dbReference type="EMBL" id="KJC63526.1"/>
    </source>
</evidence>
<dbReference type="SUPFAM" id="SSF46689">
    <property type="entry name" value="Homeodomain-like"/>
    <property type="match status" value="1"/>
</dbReference>
<accession>A0ABR5CD27</accession>
<name>A0ABR5CD27_9MICO</name>
<dbReference type="EMBL" id="JYFC01000006">
    <property type="protein sequence ID" value="KJC63526.1"/>
    <property type="molecule type" value="Genomic_DNA"/>
</dbReference>
<gene>
    <name evidence="2" type="ORF">TZ00_13225</name>
</gene>
<dbReference type="Proteomes" id="UP000032503">
    <property type="component" value="Unassembled WGS sequence"/>
</dbReference>
<dbReference type="Pfam" id="PF17928">
    <property type="entry name" value="TetR_C_22"/>
    <property type="match status" value="1"/>
</dbReference>
<evidence type="ECO:0000259" key="1">
    <source>
        <dbReference type="Pfam" id="PF17928"/>
    </source>
</evidence>
<sequence length="213" mass="23878">MIPKYRKSHVFVDSILDAARAIAMGQEGPMTTTRIAEVAGCSVAGLYRYFCDVHDIRCALVAQDWSLYEQAVEAYRKDHVICAPADVLSMHFHIRESTLREGSGPIPAVQRYQVADRPTESDRIARLHLQLVQPSQPAINEPSLHRHLELVVRLADALIRRAFTISPDGDPAMLRESKLILDRYVTSYLSFTAQPAGAWGCIDVAEIDGHRER</sequence>
<evidence type="ECO:0000313" key="3">
    <source>
        <dbReference type="Proteomes" id="UP000032503"/>
    </source>
</evidence>
<keyword evidence="3" id="KW-1185">Reference proteome</keyword>
<organism evidence="2 3">
    <name type="scientific">Agreia bicolorata</name>
    <dbReference type="NCBI Taxonomy" id="110935"/>
    <lineage>
        <taxon>Bacteria</taxon>
        <taxon>Bacillati</taxon>
        <taxon>Actinomycetota</taxon>
        <taxon>Actinomycetes</taxon>
        <taxon>Micrococcales</taxon>
        <taxon>Microbacteriaceae</taxon>
        <taxon>Agreia</taxon>
    </lineage>
</organism>
<feature type="domain" description="Tetracyclin repressor SCO1712-like C-terminal" evidence="1">
    <location>
        <begin position="121"/>
        <end position="185"/>
    </location>
</feature>
<protein>
    <recommendedName>
        <fullName evidence="1">Tetracyclin repressor SCO1712-like C-terminal domain-containing protein</fullName>
    </recommendedName>
</protein>